<keyword evidence="2" id="KW-1185">Reference proteome</keyword>
<accession>A0ABQ9H7Z9</accession>
<comment type="caution">
    <text evidence="1">The sequence shown here is derived from an EMBL/GenBank/DDBJ whole genome shotgun (WGS) entry which is preliminary data.</text>
</comment>
<gene>
    <name evidence="1" type="ORF">PR048_016871</name>
</gene>
<proteinExistence type="predicted"/>
<name>A0ABQ9H7Z9_9NEOP</name>
<evidence type="ECO:0000313" key="1">
    <source>
        <dbReference type="EMBL" id="KAJ8880402.1"/>
    </source>
</evidence>
<dbReference type="EMBL" id="JARBHB010000006">
    <property type="protein sequence ID" value="KAJ8880402.1"/>
    <property type="molecule type" value="Genomic_DNA"/>
</dbReference>
<sequence length="103" mass="12758">MTYTKQRRHWFHPFNIERLLEGDFTTMTTDLREDEDKFCKYFRTSISFEEPALRREQVERSQAKKLQWEFPQHLWRCWSKVVFIVTVLSERGHPHPERALMRE</sequence>
<organism evidence="1 2">
    <name type="scientific">Dryococelus australis</name>
    <dbReference type="NCBI Taxonomy" id="614101"/>
    <lineage>
        <taxon>Eukaryota</taxon>
        <taxon>Metazoa</taxon>
        <taxon>Ecdysozoa</taxon>
        <taxon>Arthropoda</taxon>
        <taxon>Hexapoda</taxon>
        <taxon>Insecta</taxon>
        <taxon>Pterygota</taxon>
        <taxon>Neoptera</taxon>
        <taxon>Polyneoptera</taxon>
        <taxon>Phasmatodea</taxon>
        <taxon>Verophasmatodea</taxon>
        <taxon>Anareolatae</taxon>
        <taxon>Phasmatidae</taxon>
        <taxon>Eurycanthinae</taxon>
        <taxon>Dryococelus</taxon>
    </lineage>
</organism>
<dbReference type="Proteomes" id="UP001159363">
    <property type="component" value="Chromosome 5"/>
</dbReference>
<protein>
    <submittedName>
        <fullName evidence="1">Uncharacterized protein</fullName>
    </submittedName>
</protein>
<evidence type="ECO:0000313" key="2">
    <source>
        <dbReference type="Proteomes" id="UP001159363"/>
    </source>
</evidence>
<reference evidence="1 2" key="1">
    <citation type="submission" date="2023-02" db="EMBL/GenBank/DDBJ databases">
        <title>LHISI_Scaffold_Assembly.</title>
        <authorList>
            <person name="Stuart O.P."/>
            <person name="Cleave R."/>
            <person name="Magrath M.J.L."/>
            <person name="Mikheyev A.S."/>
        </authorList>
    </citation>
    <scope>NUCLEOTIDE SEQUENCE [LARGE SCALE GENOMIC DNA]</scope>
    <source>
        <strain evidence="1">Daus_M_001</strain>
        <tissue evidence="1">Leg muscle</tissue>
    </source>
</reference>